<evidence type="ECO:0000256" key="7">
    <source>
        <dbReference type="SAM" id="MobiDB-lite"/>
    </source>
</evidence>
<keyword evidence="10" id="KW-1185">Reference proteome</keyword>
<evidence type="ECO:0000313" key="10">
    <source>
        <dbReference type="Proteomes" id="UP000314980"/>
    </source>
</evidence>
<dbReference type="AlphaFoldDB" id="A0A4W6ERH5"/>
<dbReference type="InterPro" id="IPR009617">
    <property type="entry name" value="Seipin"/>
</dbReference>
<evidence type="ECO:0000256" key="6">
    <source>
        <dbReference type="ARBA" id="ARBA00023136"/>
    </source>
</evidence>
<sequence>MFKKLPSDPEGASSLSPAFPPRSPGGESCKIVLRPTAPPVRRLFFPIPGLRASRRTLFQAAILFCVLGLLLWVSIFLYGSFYYSYMPTVSFSTPVHFFYTSDCDRCHQLSQMPLGMMHQIPRRKGLMTPRGPMRKTT</sequence>
<reference evidence="9" key="3">
    <citation type="submission" date="2025-09" db="UniProtKB">
        <authorList>
            <consortium name="Ensembl"/>
        </authorList>
    </citation>
    <scope>IDENTIFICATION</scope>
</reference>
<dbReference type="GO" id="GO:0140042">
    <property type="term" value="P:lipid droplet formation"/>
    <property type="evidence" value="ECO:0007669"/>
    <property type="project" value="UniProtKB-ARBA"/>
</dbReference>
<accession>A0A4W6ERH5</accession>
<keyword evidence="6 8" id="KW-0472">Membrane</keyword>
<comment type="subcellular location">
    <subcellularLocation>
        <location evidence="1">Endoplasmic reticulum membrane</location>
        <topology evidence="1">Multi-pass membrane protein</topology>
    </subcellularLocation>
</comment>
<dbReference type="InParanoid" id="A0A4W6ERH5"/>
<protein>
    <submittedName>
        <fullName evidence="9">Uncharacterized protein</fullName>
    </submittedName>
</protein>
<dbReference type="GO" id="GO:0006629">
    <property type="term" value="P:lipid metabolic process"/>
    <property type="evidence" value="ECO:0007669"/>
    <property type="project" value="UniProtKB-KW"/>
</dbReference>
<dbReference type="STRING" id="8187.ENSLCAP00010040532"/>
<reference evidence="9" key="2">
    <citation type="submission" date="2025-08" db="UniProtKB">
        <authorList>
            <consortium name="Ensembl"/>
        </authorList>
    </citation>
    <scope>IDENTIFICATION</scope>
</reference>
<evidence type="ECO:0000256" key="8">
    <source>
        <dbReference type="SAM" id="Phobius"/>
    </source>
</evidence>
<feature type="transmembrane region" description="Helical" evidence="8">
    <location>
        <begin position="60"/>
        <end position="83"/>
    </location>
</feature>
<dbReference type="Proteomes" id="UP000314980">
    <property type="component" value="Unassembled WGS sequence"/>
</dbReference>
<dbReference type="GeneTree" id="ENSGT00940000169873"/>
<evidence type="ECO:0000256" key="2">
    <source>
        <dbReference type="ARBA" id="ARBA00022692"/>
    </source>
</evidence>
<feature type="region of interest" description="Disordered" evidence="7">
    <location>
        <begin position="1"/>
        <end position="26"/>
    </location>
</feature>
<evidence type="ECO:0000256" key="3">
    <source>
        <dbReference type="ARBA" id="ARBA00022824"/>
    </source>
</evidence>
<name>A0A4W6ERH5_LATCA</name>
<reference evidence="10" key="1">
    <citation type="submission" date="2015-09" db="EMBL/GenBank/DDBJ databases">
        <authorList>
            <person name="Sai Rama Sridatta P."/>
        </authorList>
    </citation>
    <scope>NUCLEOTIDE SEQUENCE [LARGE SCALE GENOMIC DNA]</scope>
</reference>
<organism evidence="9 10">
    <name type="scientific">Lates calcarifer</name>
    <name type="common">Barramundi</name>
    <name type="synonym">Holocentrus calcarifer</name>
    <dbReference type="NCBI Taxonomy" id="8187"/>
    <lineage>
        <taxon>Eukaryota</taxon>
        <taxon>Metazoa</taxon>
        <taxon>Chordata</taxon>
        <taxon>Craniata</taxon>
        <taxon>Vertebrata</taxon>
        <taxon>Euteleostomi</taxon>
        <taxon>Actinopterygii</taxon>
        <taxon>Neopterygii</taxon>
        <taxon>Teleostei</taxon>
        <taxon>Neoteleostei</taxon>
        <taxon>Acanthomorphata</taxon>
        <taxon>Carangaria</taxon>
        <taxon>Carangaria incertae sedis</taxon>
        <taxon>Centropomidae</taxon>
        <taxon>Lates</taxon>
    </lineage>
</organism>
<dbReference type="Pfam" id="PF06775">
    <property type="entry name" value="Seipin"/>
    <property type="match status" value="1"/>
</dbReference>
<evidence type="ECO:0000313" key="9">
    <source>
        <dbReference type="Ensembl" id="ENSLCAP00010040532.1"/>
    </source>
</evidence>
<dbReference type="Ensembl" id="ENSLCAT00010041490.1">
    <property type="protein sequence ID" value="ENSLCAP00010040532.1"/>
    <property type="gene ID" value="ENSLCAG00010018965.1"/>
</dbReference>
<evidence type="ECO:0000256" key="4">
    <source>
        <dbReference type="ARBA" id="ARBA00022989"/>
    </source>
</evidence>
<keyword evidence="2 8" id="KW-0812">Transmembrane</keyword>
<keyword evidence="3" id="KW-0256">Endoplasmic reticulum</keyword>
<evidence type="ECO:0000256" key="1">
    <source>
        <dbReference type="ARBA" id="ARBA00004477"/>
    </source>
</evidence>
<keyword evidence="5" id="KW-0443">Lipid metabolism</keyword>
<dbReference type="GO" id="GO:0005789">
    <property type="term" value="C:endoplasmic reticulum membrane"/>
    <property type="evidence" value="ECO:0007669"/>
    <property type="project" value="UniProtKB-SubCell"/>
</dbReference>
<keyword evidence="4 8" id="KW-1133">Transmembrane helix</keyword>
<evidence type="ECO:0000256" key="5">
    <source>
        <dbReference type="ARBA" id="ARBA00023098"/>
    </source>
</evidence>
<proteinExistence type="predicted"/>